<proteinExistence type="predicted"/>
<organism evidence="1">
    <name type="scientific">Arundo donax</name>
    <name type="common">Giant reed</name>
    <name type="synonym">Donax arundinaceus</name>
    <dbReference type="NCBI Taxonomy" id="35708"/>
    <lineage>
        <taxon>Eukaryota</taxon>
        <taxon>Viridiplantae</taxon>
        <taxon>Streptophyta</taxon>
        <taxon>Embryophyta</taxon>
        <taxon>Tracheophyta</taxon>
        <taxon>Spermatophyta</taxon>
        <taxon>Magnoliopsida</taxon>
        <taxon>Liliopsida</taxon>
        <taxon>Poales</taxon>
        <taxon>Poaceae</taxon>
        <taxon>PACMAD clade</taxon>
        <taxon>Arundinoideae</taxon>
        <taxon>Arundineae</taxon>
        <taxon>Arundo</taxon>
    </lineage>
</organism>
<dbReference type="EMBL" id="GBRH01232479">
    <property type="protein sequence ID" value="JAD65416.1"/>
    <property type="molecule type" value="Transcribed_RNA"/>
</dbReference>
<sequence length="48" mass="5796">MNMCNLLLDVCELSTKRYIAFLKLSHTQHVQSIINWLSYKFRNRSYLC</sequence>
<accession>A0A0A9BPV5</accession>
<evidence type="ECO:0000313" key="1">
    <source>
        <dbReference type="EMBL" id="JAD65416.1"/>
    </source>
</evidence>
<name>A0A0A9BPV5_ARUDO</name>
<protein>
    <submittedName>
        <fullName evidence="1">Uncharacterized protein</fullName>
    </submittedName>
</protein>
<reference evidence="1" key="2">
    <citation type="journal article" date="2015" name="Data Brief">
        <title>Shoot transcriptome of the giant reed, Arundo donax.</title>
        <authorList>
            <person name="Barrero R.A."/>
            <person name="Guerrero F.D."/>
            <person name="Moolhuijzen P."/>
            <person name="Goolsby J.A."/>
            <person name="Tidwell J."/>
            <person name="Bellgard S.E."/>
            <person name="Bellgard M.I."/>
        </authorList>
    </citation>
    <scope>NUCLEOTIDE SEQUENCE</scope>
    <source>
        <tissue evidence="1">Shoot tissue taken approximately 20 cm above the soil surface</tissue>
    </source>
</reference>
<reference evidence="1" key="1">
    <citation type="submission" date="2014-09" db="EMBL/GenBank/DDBJ databases">
        <authorList>
            <person name="Magalhaes I.L.F."/>
            <person name="Oliveira U."/>
            <person name="Santos F.R."/>
            <person name="Vidigal T.H.D.A."/>
            <person name="Brescovit A.D."/>
            <person name="Santos A.J."/>
        </authorList>
    </citation>
    <scope>NUCLEOTIDE SEQUENCE</scope>
    <source>
        <tissue evidence="1">Shoot tissue taken approximately 20 cm above the soil surface</tissue>
    </source>
</reference>
<dbReference type="AlphaFoldDB" id="A0A0A9BPV5"/>